<comment type="caution">
    <text evidence="1">The sequence shown here is derived from an EMBL/GenBank/DDBJ whole genome shotgun (WGS) entry which is preliminary data.</text>
</comment>
<dbReference type="SUPFAM" id="SSF53822">
    <property type="entry name" value="Periplasmic binding protein-like I"/>
    <property type="match status" value="1"/>
</dbReference>
<sequence length="174" mass="19427">LTWLGIGGPDVAALRERLPDDKIPMTLTTGVYGFMWTPMSWIVQYRPTYVHEGCAWVDWYLKNEWKEDRPLRVATIAWDGTPAYTDGVKGFENAWETTFAGKVEYVGCGWVDYIPADVTDVVRPLINDGADVFYMMTNVPQVVALRKACITLGKPDIPTGLATHCSIGDVHSVL</sequence>
<gene>
    <name evidence="1" type="ORF">S03H2_67605</name>
</gene>
<dbReference type="AlphaFoldDB" id="X1I5Q1"/>
<proteinExistence type="predicted"/>
<reference evidence="1" key="1">
    <citation type="journal article" date="2014" name="Front. Microbiol.">
        <title>High frequency of phylogenetically diverse reductive dehalogenase-homologous genes in deep subseafloor sedimentary metagenomes.</title>
        <authorList>
            <person name="Kawai M."/>
            <person name="Futagami T."/>
            <person name="Toyoda A."/>
            <person name="Takaki Y."/>
            <person name="Nishi S."/>
            <person name="Hori S."/>
            <person name="Arai W."/>
            <person name="Tsubouchi T."/>
            <person name="Morono Y."/>
            <person name="Uchiyama I."/>
            <person name="Ito T."/>
            <person name="Fujiyama A."/>
            <person name="Inagaki F."/>
            <person name="Takami H."/>
        </authorList>
    </citation>
    <scope>NUCLEOTIDE SEQUENCE</scope>
    <source>
        <strain evidence="1">Expedition CK06-06</strain>
    </source>
</reference>
<evidence type="ECO:0000313" key="1">
    <source>
        <dbReference type="EMBL" id="GAH77002.1"/>
    </source>
</evidence>
<dbReference type="Gene3D" id="3.40.50.2300">
    <property type="match status" value="2"/>
</dbReference>
<name>X1I5Q1_9ZZZZ</name>
<accession>X1I5Q1</accession>
<feature type="non-terminal residue" evidence="1">
    <location>
        <position position="174"/>
    </location>
</feature>
<dbReference type="InterPro" id="IPR028082">
    <property type="entry name" value="Peripla_BP_I"/>
</dbReference>
<protein>
    <submittedName>
        <fullName evidence="1">Uncharacterized protein</fullName>
    </submittedName>
</protein>
<dbReference type="EMBL" id="BARU01044294">
    <property type="protein sequence ID" value="GAH77002.1"/>
    <property type="molecule type" value="Genomic_DNA"/>
</dbReference>
<feature type="non-terminal residue" evidence="1">
    <location>
        <position position="1"/>
    </location>
</feature>
<organism evidence="1">
    <name type="scientific">marine sediment metagenome</name>
    <dbReference type="NCBI Taxonomy" id="412755"/>
    <lineage>
        <taxon>unclassified sequences</taxon>
        <taxon>metagenomes</taxon>
        <taxon>ecological metagenomes</taxon>
    </lineage>
</organism>